<comment type="caution">
    <text evidence="7">The sequence shown here is derived from an EMBL/GenBank/DDBJ whole genome shotgun (WGS) entry which is preliminary data.</text>
</comment>
<sequence length="290" mass="32448">LHRTSRTSKLFSLPLVLQDGNIGLINAKLPSFTKTEGQNITVPCNFTETGDRRYFCKHKSEERTSPKLFNDCDQAERILEMDGVSAQRGRYSMRYKTTRTGSRLYVTITHLNKSDSGRYTCALDKFFIDPFQEFKIIVTDGPSTSTPKMTTRPFLTSAPSASTTTTTTTQSFRRSTEPSSSPKTTNQQQTETTTGGNILYVAVSVTGVVVLLAVFLPLLYKCIKRKSSSDLNSRVYLTDTNMESVIYENCAKVSKLAEPVYENYNPSSTYETLNTTTMAHDVYSTLGQQI</sequence>
<name>A0AAV1QLV8_SCOSC</name>
<dbReference type="Proteomes" id="UP001314229">
    <property type="component" value="Unassembled WGS sequence"/>
</dbReference>
<evidence type="ECO:0000256" key="3">
    <source>
        <dbReference type="ARBA" id="ARBA00023319"/>
    </source>
</evidence>
<keyword evidence="5" id="KW-0472">Membrane</keyword>
<feature type="transmembrane region" description="Helical" evidence="5">
    <location>
        <begin position="198"/>
        <end position="220"/>
    </location>
</feature>
<evidence type="ECO:0000313" key="7">
    <source>
        <dbReference type="EMBL" id="CAK6984449.1"/>
    </source>
</evidence>
<accession>A0AAV1QLV8</accession>
<evidence type="ECO:0000256" key="5">
    <source>
        <dbReference type="SAM" id="Phobius"/>
    </source>
</evidence>
<keyword evidence="3" id="KW-0393">Immunoglobulin domain</keyword>
<evidence type="ECO:0000259" key="6">
    <source>
        <dbReference type="SMART" id="SM00409"/>
    </source>
</evidence>
<evidence type="ECO:0000256" key="1">
    <source>
        <dbReference type="ARBA" id="ARBA00022729"/>
    </source>
</evidence>
<keyword evidence="1" id="KW-0732">Signal</keyword>
<keyword evidence="2" id="KW-1015">Disulfide bond</keyword>
<dbReference type="AlphaFoldDB" id="A0AAV1QLV8"/>
<evidence type="ECO:0000313" key="8">
    <source>
        <dbReference type="Proteomes" id="UP001314229"/>
    </source>
</evidence>
<reference evidence="7 8" key="1">
    <citation type="submission" date="2024-01" db="EMBL/GenBank/DDBJ databases">
        <authorList>
            <person name="Alioto T."/>
            <person name="Alioto T."/>
            <person name="Gomez Garrido J."/>
        </authorList>
    </citation>
    <scope>NUCLEOTIDE SEQUENCE [LARGE SCALE GENOMIC DNA]</scope>
</reference>
<evidence type="ECO:0000256" key="2">
    <source>
        <dbReference type="ARBA" id="ARBA00023157"/>
    </source>
</evidence>
<dbReference type="PANTHER" id="PTHR16423">
    <property type="entry name" value="TREM-LIKE TRANSCRIPT PROTEIN"/>
    <property type="match status" value="1"/>
</dbReference>
<feature type="domain" description="Immunoglobulin" evidence="6">
    <location>
        <begin position="29"/>
        <end position="139"/>
    </location>
</feature>
<feature type="compositionally biased region" description="Low complexity" evidence="4">
    <location>
        <begin position="156"/>
        <end position="173"/>
    </location>
</feature>
<dbReference type="PANTHER" id="PTHR16423:SF3">
    <property type="entry name" value="TREM-LIKE TRANSCRIPT 2 PROTEIN"/>
    <property type="match status" value="1"/>
</dbReference>
<dbReference type="Gene3D" id="2.60.40.10">
    <property type="entry name" value="Immunoglobulins"/>
    <property type="match status" value="1"/>
</dbReference>
<gene>
    <name evidence="7" type="ORF">FSCOSCO3_A034862</name>
</gene>
<dbReference type="SUPFAM" id="SSF48726">
    <property type="entry name" value="Immunoglobulin"/>
    <property type="match status" value="1"/>
</dbReference>
<protein>
    <submittedName>
        <fullName evidence="7">Uncharacterized protein LOC128357692</fullName>
    </submittedName>
</protein>
<dbReference type="InterPro" id="IPR013783">
    <property type="entry name" value="Ig-like_fold"/>
</dbReference>
<dbReference type="InterPro" id="IPR052314">
    <property type="entry name" value="Immune_rcpt_domain"/>
</dbReference>
<dbReference type="Pfam" id="PF07686">
    <property type="entry name" value="V-set"/>
    <property type="match status" value="1"/>
</dbReference>
<keyword evidence="5" id="KW-1133">Transmembrane helix</keyword>
<feature type="region of interest" description="Disordered" evidence="4">
    <location>
        <begin position="142"/>
        <end position="192"/>
    </location>
</feature>
<dbReference type="EMBL" id="CAWUFR010001851">
    <property type="protein sequence ID" value="CAK6984449.1"/>
    <property type="molecule type" value="Genomic_DNA"/>
</dbReference>
<organism evidence="7 8">
    <name type="scientific">Scomber scombrus</name>
    <name type="common">Atlantic mackerel</name>
    <name type="synonym">Scomber vernalis</name>
    <dbReference type="NCBI Taxonomy" id="13677"/>
    <lineage>
        <taxon>Eukaryota</taxon>
        <taxon>Metazoa</taxon>
        <taxon>Chordata</taxon>
        <taxon>Craniata</taxon>
        <taxon>Vertebrata</taxon>
        <taxon>Euteleostomi</taxon>
        <taxon>Actinopterygii</taxon>
        <taxon>Neopterygii</taxon>
        <taxon>Teleostei</taxon>
        <taxon>Neoteleostei</taxon>
        <taxon>Acanthomorphata</taxon>
        <taxon>Pelagiaria</taxon>
        <taxon>Scombriformes</taxon>
        <taxon>Scombridae</taxon>
        <taxon>Scomber</taxon>
    </lineage>
</organism>
<dbReference type="GO" id="GO:0038023">
    <property type="term" value="F:signaling receptor activity"/>
    <property type="evidence" value="ECO:0007669"/>
    <property type="project" value="TreeGrafter"/>
</dbReference>
<proteinExistence type="predicted"/>
<keyword evidence="8" id="KW-1185">Reference proteome</keyword>
<dbReference type="InterPro" id="IPR013106">
    <property type="entry name" value="Ig_V-set"/>
</dbReference>
<evidence type="ECO:0000256" key="4">
    <source>
        <dbReference type="SAM" id="MobiDB-lite"/>
    </source>
</evidence>
<dbReference type="SMART" id="SM00409">
    <property type="entry name" value="IG"/>
    <property type="match status" value="1"/>
</dbReference>
<dbReference type="GO" id="GO:0009986">
    <property type="term" value="C:cell surface"/>
    <property type="evidence" value="ECO:0007669"/>
    <property type="project" value="TreeGrafter"/>
</dbReference>
<dbReference type="InterPro" id="IPR003599">
    <property type="entry name" value="Ig_sub"/>
</dbReference>
<keyword evidence="5" id="KW-0812">Transmembrane</keyword>
<feature type="non-terminal residue" evidence="7">
    <location>
        <position position="1"/>
    </location>
</feature>
<dbReference type="InterPro" id="IPR036179">
    <property type="entry name" value="Ig-like_dom_sf"/>
</dbReference>